<name>G8TUE3_SULAD</name>
<evidence type="ECO:0000313" key="6">
    <source>
        <dbReference type="EMBL" id="AEW06905.1"/>
    </source>
</evidence>
<dbReference type="HOGENOM" id="CLU_039478_0_2_9"/>
<comment type="similarity">
    <text evidence="1">Belongs to the arginase family. Agmatinase subfamily.</text>
</comment>
<reference evidence="7" key="1">
    <citation type="submission" date="2011-12" db="EMBL/GenBank/DDBJ databases">
        <title>The complete genome of chromosome of Sulfobacillus acidophilus DSM 10332.</title>
        <authorList>
            <person name="Lucas S."/>
            <person name="Han J."/>
            <person name="Lapidus A."/>
            <person name="Bruce D."/>
            <person name="Goodwin L."/>
            <person name="Pitluck S."/>
            <person name="Peters L."/>
            <person name="Kyrpides N."/>
            <person name="Mavromatis K."/>
            <person name="Ivanova N."/>
            <person name="Mikhailova N."/>
            <person name="Chertkov O."/>
            <person name="Saunders E."/>
            <person name="Detter J.C."/>
            <person name="Tapia R."/>
            <person name="Han C."/>
            <person name="Land M."/>
            <person name="Hauser L."/>
            <person name="Markowitz V."/>
            <person name="Cheng J.-F."/>
            <person name="Hugenholtz P."/>
            <person name="Woyke T."/>
            <person name="Wu D."/>
            <person name="Pukall R."/>
            <person name="Gehrich-Schroeter G."/>
            <person name="Schneider S."/>
            <person name="Klenk H.-P."/>
            <person name="Eisen J.A."/>
        </authorList>
    </citation>
    <scope>NUCLEOTIDE SEQUENCE [LARGE SCALE GENOMIC DNA]</scope>
    <source>
        <strain evidence="7">ATCC 700253 / DSM 10332 / NAL</strain>
    </source>
</reference>
<dbReference type="PIRSF" id="PIRSF036979">
    <property type="entry name" value="Arginase"/>
    <property type="match status" value="1"/>
</dbReference>
<feature type="binding site" evidence="4">
    <location>
        <position position="133"/>
    </location>
    <ligand>
        <name>Mn(2+)</name>
        <dbReference type="ChEBI" id="CHEBI:29035"/>
        <label>1</label>
    </ligand>
</feature>
<dbReference type="PATRIC" id="fig|679936.5.peg.3588"/>
<feature type="binding site" evidence="4">
    <location>
        <position position="135"/>
    </location>
    <ligand>
        <name>Mn(2+)</name>
        <dbReference type="ChEBI" id="CHEBI:29035"/>
        <label>1</label>
    </ligand>
</feature>
<gene>
    <name evidence="6" type="ordered locus">Sulac_3467</name>
</gene>
<dbReference type="Proteomes" id="UP000005439">
    <property type="component" value="Chromosome"/>
</dbReference>
<dbReference type="SUPFAM" id="SSF52768">
    <property type="entry name" value="Arginase/deacetylase"/>
    <property type="match status" value="1"/>
</dbReference>
<feature type="binding site" evidence="4">
    <location>
        <position position="108"/>
    </location>
    <ligand>
        <name>Mn(2+)</name>
        <dbReference type="ChEBI" id="CHEBI:29035"/>
        <label>1</label>
    </ligand>
</feature>
<dbReference type="STRING" id="679936.Sulac_3467"/>
<evidence type="ECO:0000256" key="3">
    <source>
        <dbReference type="ARBA" id="ARBA00022801"/>
    </source>
</evidence>
<dbReference type="GO" id="GO:0033389">
    <property type="term" value="P:putrescine biosynthetic process from arginine, via agmatine"/>
    <property type="evidence" value="ECO:0007669"/>
    <property type="project" value="TreeGrafter"/>
</dbReference>
<sequence>MFSRADQFLGLATPYKDARWVYFGIPMDFTVSFQPGSRFGPARIREASYAIETYSMRQDRDLDDLAVHDAGDLELPFGNVQDSLSRIRQAAGDILRSGRHFFAVGGEHLVSLPLIEAALAQYPDLVVVHWDAHADLREDYLGERLSHATVLRRVAEQLPAGHLYQFGIRSATREEVAWAKIHSHWHPYRVLEPLRDNLPALKGRPVYVTVDIDVIDPAFMPGTGTPEPGGITSGEALEALTLLQELDVVAMDLVETMPHQDGSQRSAVLAAKMVREALLAIVRPD</sequence>
<feature type="binding site" evidence="4">
    <location>
        <position position="131"/>
    </location>
    <ligand>
        <name>Mn(2+)</name>
        <dbReference type="ChEBI" id="CHEBI:29035"/>
        <label>1</label>
    </ligand>
</feature>
<dbReference type="GO" id="GO:0008783">
    <property type="term" value="F:agmatinase activity"/>
    <property type="evidence" value="ECO:0007669"/>
    <property type="project" value="UniProtKB-EC"/>
</dbReference>
<dbReference type="EC" id="3.5.3.11" evidence="6"/>
<evidence type="ECO:0000256" key="1">
    <source>
        <dbReference type="ARBA" id="ARBA00009227"/>
    </source>
</evidence>
<dbReference type="InterPro" id="IPR005925">
    <property type="entry name" value="Agmatinase-rel"/>
</dbReference>
<keyword evidence="7" id="KW-1185">Reference proteome</keyword>
<proteinExistence type="inferred from homology"/>
<reference evidence="6 7" key="2">
    <citation type="journal article" date="2012" name="Stand. Genomic Sci.">
        <title>Complete genome sequence of the moderately thermophilic mineral-sulfide-oxidizing firmicute Sulfobacillus acidophilus type strain (NAL(T)).</title>
        <authorList>
            <person name="Anderson I."/>
            <person name="Chertkov O."/>
            <person name="Chen A."/>
            <person name="Saunders E."/>
            <person name="Lapidus A."/>
            <person name="Nolan M."/>
            <person name="Lucas S."/>
            <person name="Hammon N."/>
            <person name="Deshpande S."/>
            <person name="Cheng J.F."/>
            <person name="Han C."/>
            <person name="Tapia R."/>
            <person name="Goodwin L.A."/>
            <person name="Pitluck S."/>
            <person name="Liolios K."/>
            <person name="Pagani I."/>
            <person name="Ivanova N."/>
            <person name="Mikhailova N."/>
            <person name="Pati A."/>
            <person name="Palaniappan K."/>
            <person name="Land M."/>
            <person name="Pan C."/>
            <person name="Rohde M."/>
            <person name="Pukall R."/>
            <person name="Goker M."/>
            <person name="Detter J.C."/>
            <person name="Woyke T."/>
            <person name="Bristow J."/>
            <person name="Eisen J.A."/>
            <person name="Markowitz V."/>
            <person name="Hugenholtz P."/>
            <person name="Kyrpides N.C."/>
            <person name="Klenk H.P."/>
            <person name="Mavromatis K."/>
        </authorList>
    </citation>
    <scope>NUCLEOTIDE SEQUENCE [LARGE SCALE GENOMIC DNA]</scope>
    <source>
        <strain evidence="7">ATCC 700253 / DSM 10332 / NAL</strain>
    </source>
</reference>
<dbReference type="KEGG" id="sap:Sulac_3467"/>
<keyword evidence="3 5" id="KW-0378">Hydrolase</keyword>
<comment type="cofactor">
    <cofactor evidence="4">
        <name>Mn(2+)</name>
        <dbReference type="ChEBI" id="CHEBI:29035"/>
    </cofactor>
    <text evidence="4">Binds 2 manganese ions per subunit.</text>
</comment>
<keyword evidence="4" id="KW-0464">Manganese</keyword>
<organism evidence="6 7">
    <name type="scientific">Sulfobacillus acidophilus (strain ATCC 700253 / DSM 10332 / NAL)</name>
    <dbReference type="NCBI Taxonomy" id="679936"/>
    <lineage>
        <taxon>Bacteria</taxon>
        <taxon>Bacillati</taxon>
        <taxon>Bacillota</taxon>
        <taxon>Clostridia</taxon>
        <taxon>Eubacteriales</taxon>
        <taxon>Clostridiales Family XVII. Incertae Sedis</taxon>
        <taxon>Sulfobacillus</taxon>
    </lineage>
</organism>
<dbReference type="NCBIfam" id="TIGR01230">
    <property type="entry name" value="agmatinase"/>
    <property type="match status" value="1"/>
</dbReference>
<evidence type="ECO:0000256" key="4">
    <source>
        <dbReference type="PIRSR" id="PIRSR036979-1"/>
    </source>
</evidence>
<dbReference type="InterPro" id="IPR023696">
    <property type="entry name" value="Ureohydrolase_dom_sf"/>
</dbReference>
<dbReference type="EMBL" id="CP003179">
    <property type="protein sequence ID" value="AEW06905.1"/>
    <property type="molecule type" value="Genomic_DNA"/>
</dbReference>
<dbReference type="PANTHER" id="PTHR11358:SF26">
    <property type="entry name" value="GUANIDINO ACID HYDROLASE, MITOCHONDRIAL"/>
    <property type="match status" value="1"/>
</dbReference>
<dbReference type="PROSITE" id="PS01053">
    <property type="entry name" value="ARGINASE_1"/>
    <property type="match status" value="1"/>
</dbReference>
<dbReference type="Pfam" id="PF00491">
    <property type="entry name" value="Arginase"/>
    <property type="match status" value="1"/>
</dbReference>
<keyword evidence="2 4" id="KW-0479">Metal-binding</keyword>
<dbReference type="PROSITE" id="PS51409">
    <property type="entry name" value="ARGINASE_2"/>
    <property type="match status" value="1"/>
</dbReference>
<protein>
    <submittedName>
        <fullName evidence="6">Agmatinase</fullName>
        <ecNumber evidence="6">3.5.3.11</ecNumber>
    </submittedName>
</protein>
<accession>G8TUE3</accession>
<dbReference type="InterPro" id="IPR020855">
    <property type="entry name" value="Ureohydrolase_Mn_BS"/>
</dbReference>
<feature type="binding site" evidence="4">
    <location>
        <position position="213"/>
    </location>
    <ligand>
        <name>Mn(2+)</name>
        <dbReference type="ChEBI" id="CHEBI:29035"/>
        <label>1</label>
    </ligand>
</feature>
<dbReference type="CDD" id="cd11593">
    <property type="entry name" value="Agmatinase-like_2"/>
    <property type="match status" value="1"/>
</dbReference>
<evidence type="ECO:0000313" key="7">
    <source>
        <dbReference type="Proteomes" id="UP000005439"/>
    </source>
</evidence>
<dbReference type="GO" id="GO:0046872">
    <property type="term" value="F:metal ion binding"/>
    <property type="evidence" value="ECO:0007669"/>
    <property type="project" value="UniProtKB-KW"/>
</dbReference>
<evidence type="ECO:0000256" key="2">
    <source>
        <dbReference type="ARBA" id="ARBA00022723"/>
    </source>
</evidence>
<dbReference type="PANTHER" id="PTHR11358">
    <property type="entry name" value="ARGINASE/AGMATINASE"/>
    <property type="match status" value="1"/>
</dbReference>
<feature type="binding site" evidence="4">
    <location>
        <position position="211"/>
    </location>
    <ligand>
        <name>Mn(2+)</name>
        <dbReference type="ChEBI" id="CHEBI:29035"/>
        <label>1</label>
    </ligand>
</feature>
<evidence type="ECO:0000256" key="5">
    <source>
        <dbReference type="RuleBase" id="RU003684"/>
    </source>
</evidence>
<dbReference type="InterPro" id="IPR006035">
    <property type="entry name" value="Ureohydrolase"/>
</dbReference>
<dbReference type="Gene3D" id="3.40.800.10">
    <property type="entry name" value="Ureohydrolase domain"/>
    <property type="match status" value="1"/>
</dbReference>
<dbReference type="AlphaFoldDB" id="G8TUE3"/>